<dbReference type="CDD" id="cd06170">
    <property type="entry name" value="LuxR_C_like"/>
    <property type="match status" value="1"/>
</dbReference>
<dbReference type="EMBL" id="JACHJQ010000006">
    <property type="protein sequence ID" value="MBB4909789.1"/>
    <property type="molecule type" value="Genomic_DNA"/>
</dbReference>
<evidence type="ECO:0000256" key="2">
    <source>
        <dbReference type="ARBA" id="ARBA00022840"/>
    </source>
</evidence>
<dbReference type="GO" id="GO:0005737">
    <property type="term" value="C:cytoplasm"/>
    <property type="evidence" value="ECO:0007669"/>
    <property type="project" value="TreeGrafter"/>
</dbReference>
<evidence type="ECO:0000313" key="5">
    <source>
        <dbReference type="Proteomes" id="UP000520767"/>
    </source>
</evidence>
<dbReference type="PANTHER" id="PTHR16305:SF35">
    <property type="entry name" value="TRANSCRIPTIONAL ACTIVATOR DOMAIN"/>
    <property type="match status" value="1"/>
</dbReference>
<feature type="domain" description="HTH luxR-type" evidence="3">
    <location>
        <begin position="822"/>
        <end position="888"/>
    </location>
</feature>
<proteinExistence type="predicted"/>
<dbReference type="Gene3D" id="1.10.10.10">
    <property type="entry name" value="Winged helix-like DNA-binding domain superfamily/Winged helix DNA-binding domain"/>
    <property type="match status" value="1"/>
</dbReference>
<dbReference type="PANTHER" id="PTHR16305">
    <property type="entry name" value="TESTICULAR SOLUBLE ADENYLYL CYCLASE"/>
    <property type="match status" value="1"/>
</dbReference>
<organism evidence="4 5">
    <name type="scientific">Actinophytocola algeriensis</name>
    <dbReference type="NCBI Taxonomy" id="1768010"/>
    <lineage>
        <taxon>Bacteria</taxon>
        <taxon>Bacillati</taxon>
        <taxon>Actinomycetota</taxon>
        <taxon>Actinomycetes</taxon>
        <taxon>Pseudonocardiales</taxon>
        <taxon>Pseudonocardiaceae</taxon>
    </lineage>
</organism>
<dbReference type="InterPro" id="IPR041664">
    <property type="entry name" value="AAA_16"/>
</dbReference>
<dbReference type="GO" id="GO:0006355">
    <property type="term" value="P:regulation of DNA-templated transcription"/>
    <property type="evidence" value="ECO:0007669"/>
    <property type="project" value="InterPro"/>
</dbReference>
<name>A0A7W7QA36_9PSEU</name>
<reference evidence="4 5" key="1">
    <citation type="submission" date="2020-08" db="EMBL/GenBank/DDBJ databases">
        <title>Genomic Encyclopedia of Type Strains, Phase III (KMG-III): the genomes of soil and plant-associated and newly described type strains.</title>
        <authorList>
            <person name="Whitman W."/>
        </authorList>
    </citation>
    <scope>NUCLEOTIDE SEQUENCE [LARGE SCALE GENOMIC DNA]</scope>
    <source>
        <strain evidence="4 5">CECT 8960</strain>
    </source>
</reference>
<dbReference type="InterPro" id="IPR027417">
    <property type="entry name" value="P-loop_NTPase"/>
</dbReference>
<dbReference type="SMART" id="SM00421">
    <property type="entry name" value="HTH_LUXR"/>
    <property type="match status" value="1"/>
</dbReference>
<dbReference type="InterPro" id="IPR000792">
    <property type="entry name" value="Tscrpt_reg_LuxR_C"/>
</dbReference>
<dbReference type="InterPro" id="IPR016032">
    <property type="entry name" value="Sig_transdc_resp-reg_C-effctor"/>
</dbReference>
<evidence type="ECO:0000313" key="4">
    <source>
        <dbReference type="EMBL" id="MBB4909789.1"/>
    </source>
</evidence>
<evidence type="ECO:0000259" key="3">
    <source>
        <dbReference type="PROSITE" id="PS50043"/>
    </source>
</evidence>
<dbReference type="Pfam" id="PF00196">
    <property type="entry name" value="GerE"/>
    <property type="match status" value="1"/>
</dbReference>
<dbReference type="RefSeq" id="WP_184813852.1">
    <property type="nucleotide sequence ID" value="NZ_JACHJQ010000006.1"/>
</dbReference>
<accession>A0A7W7QA36</accession>
<protein>
    <submittedName>
        <fullName evidence="4">DNA-binding CsgD family transcriptional regulator/tetratricopeptide (TPR) repeat protein</fullName>
    </submittedName>
</protein>
<dbReference type="AlphaFoldDB" id="A0A7W7QA36"/>
<keyword evidence="4" id="KW-0238">DNA-binding</keyword>
<dbReference type="SUPFAM" id="SSF48452">
    <property type="entry name" value="TPR-like"/>
    <property type="match status" value="1"/>
</dbReference>
<dbReference type="GO" id="GO:0004016">
    <property type="term" value="F:adenylate cyclase activity"/>
    <property type="evidence" value="ECO:0007669"/>
    <property type="project" value="TreeGrafter"/>
</dbReference>
<dbReference type="SUPFAM" id="SSF52540">
    <property type="entry name" value="P-loop containing nucleoside triphosphate hydrolases"/>
    <property type="match status" value="1"/>
</dbReference>
<dbReference type="Pfam" id="PF13191">
    <property type="entry name" value="AAA_16"/>
    <property type="match status" value="1"/>
</dbReference>
<dbReference type="GO" id="GO:0005524">
    <property type="term" value="F:ATP binding"/>
    <property type="evidence" value="ECO:0007669"/>
    <property type="project" value="UniProtKB-KW"/>
</dbReference>
<dbReference type="PROSITE" id="PS50043">
    <property type="entry name" value="HTH_LUXR_2"/>
    <property type="match status" value="1"/>
</dbReference>
<gene>
    <name evidence="4" type="ORF">FHR82_006047</name>
</gene>
<dbReference type="InterPro" id="IPR011990">
    <property type="entry name" value="TPR-like_helical_dom_sf"/>
</dbReference>
<keyword evidence="5" id="KW-1185">Reference proteome</keyword>
<keyword evidence="1" id="KW-0547">Nucleotide-binding</keyword>
<dbReference type="PRINTS" id="PR00038">
    <property type="entry name" value="HTHLUXR"/>
</dbReference>
<comment type="caution">
    <text evidence="4">The sequence shown here is derived from an EMBL/GenBank/DDBJ whole genome shotgun (WGS) entry which is preliminary data.</text>
</comment>
<evidence type="ECO:0000256" key="1">
    <source>
        <dbReference type="ARBA" id="ARBA00022741"/>
    </source>
</evidence>
<keyword evidence="2" id="KW-0067">ATP-binding</keyword>
<dbReference type="Gene3D" id="3.40.50.300">
    <property type="entry name" value="P-loop containing nucleotide triphosphate hydrolases"/>
    <property type="match status" value="1"/>
</dbReference>
<dbReference type="Proteomes" id="UP000520767">
    <property type="component" value="Unassembled WGS sequence"/>
</dbReference>
<sequence>MRNEHQAQSDIRLVLVDGDAGVGKTRLVRAFAQGTGATVLTGGCLQFEADIPYAPFVEALPHLFTGAMSTAAGDRATEYRRIADAVRAAGERVVLVLEDLHWADAATRDLLLFLHRALSAAPVLIIATCRADEVPAHHPVAALVAELSRSPHATRIHLPPLDRAGVAALAAGVLGAAPPDELVDTLMARAEGNPFFTEELLAAGNTVPRTVREIIVTRMARLSGPAQHLARLASVVGRTVPHDLLAALVPRDLDVAVRDLVDHGQLVIVEPDAYAFRHALIHEALYRELLPGERRQAHAAVARSLTAHPELAMSQAAELAHHWDAAGEAEPALAAAVRAATGASDGHAPAAAHAHYERALRRWPDVAGPEAVTGIDHDTLLERAAEAASLAGHNQRAVELTRQRLAALRDPERVAQAYEQLSYQARSAGNWELARHASAETVRLLPPHSPARLRVESWQMMLAMLGARYLDAVGHAERILPQASEDADDLVPRNRALTVLGTGHVMLGHVDEGTGFLARHREFGARTGVPRFVGVGYVNTAESLIWADRHDEALALARDGIERAGELGFAIYLLPIVGNAVRALAELSRWDEALDTSADPDDPAADPFNWIFVDLPRAEVLLRRGELAAATALLDRAGAVLDGQDDAQYGTELAHLRGRLAGAEGRHADGLAAVRGGLEIALSAHDMWLVARLVATGVWLAACVEDEATADELLAAGRAHRESLEARGAVALPRTLRAVALAEAERGRLDPAAWAAVDGGPDRYLTAYARFRAAESLLATKGSRARAAELLASAASTAAALAAAPLAGVITALSERARLAPPTAPPALGLTAREAEIFSLVGQGKTNAEIAAELFISTKTASVHVSNILRKLGVRSRIQAAALAHRREQS</sequence>
<dbReference type="SUPFAM" id="SSF46894">
    <property type="entry name" value="C-terminal effector domain of the bipartite response regulators"/>
    <property type="match status" value="1"/>
</dbReference>
<dbReference type="InterPro" id="IPR036388">
    <property type="entry name" value="WH-like_DNA-bd_sf"/>
</dbReference>
<dbReference type="GO" id="GO:0003677">
    <property type="term" value="F:DNA binding"/>
    <property type="evidence" value="ECO:0007669"/>
    <property type="project" value="UniProtKB-KW"/>
</dbReference>